<name>A0A7T5UGW8_9BACT</name>
<dbReference type="GO" id="GO:0015074">
    <property type="term" value="P:DNA integration"/>
    <property type="evidence" value="ECO:0007669"/>
    <property type="project" value="InterPro"/>
</dbReference>
<dbReference type="PROSITE" id="PS51898">
    <property type="entry name" value="TYR_RECOMBINASE"/>
    <property type="match status" value="1"/>
</dbReference>
<comment type="similarity">
    <text evidence="1">Belongs to the 'phage' integrase family.</text>
</comment>
<dbReference type="PANTHER" id="PTHR30349">
    <property type="entry name" value="PHAGE INTEGRASE-RELATED"/>
    <property type="match status" value="1"/>
</dbReference>
<keyword evidence="2" id="KW-0238">DNA-binding</keyword>
<evidence type="ECO:0000259" key="4">
    <source>
        <dbReference type="PROSITE" id="PS51898"/>
    </source>
</evidence>
<dbReference type="InterPro" id="IPR013762">
    <property type="entry name" value="Integrase-like_cat_sf"/>
</dbReference>
<dbReference type="CDD" id="cd00796">
    <property type="entry name" value="INT_Rci_Hp1_C"/>
    <property type="match status" value="1"/>
</dbReference>
<dbReference type="GO" id="GO:0006310">
    <property type="term" value="P:DNA recombination"/>
    <property type="evidence" value="ECO:0007669"/>
    <property type="project" value="UniProtKB-KW"/>
</dbReference>
<reference evidence="5 6" key="1">
    <citation type="submission" date="2020-07" db="EMBL/GenBank/DDBJ databases">
        <title>Huge and variable diversity of episymbiotic CPR bacteria and DPANN archaea in groundwater ecosystems.</title>
        <authorList>
            <person name="He C.Y."/>
            <person name="Keren R."/>
            <person name="Whittaker M."/>
            <person name="Farag I.F."/>
            <person name="Doudna J."/>
            <person name="Cate J.H.D."/>
            <person name="Banfield J.F."/>
        </authorList>
    </citation>
    <scope>NUCLEOTIDE SEQUENCE [LARGE SCALE GENOMIC DNA]</scope>
    <source>
        <strain evidence="5">NC_groundwater_70_Ag_B-0.1um_54_66</strain>
    </source>
</reference>
<dbReference type="Gene3D" id="1.10.443.10">
    <property type="entry name" value="Intergrase catalytic core"/>
    <property type="match status" value="1"/>
</dbReference>
<feature type="domain" description="Tyr recombinase" evidence="4">
    <location>
        <begin position="175"/>
        <end position="348"/>
    </location>
</feature>
<sequence>MAYIQERISKTGKKSYRALIRMRGYSSVSATFPRKTDAVLWAKETETAMHQGKYFKSSESRKRTVADLVDRYLDRVRKDSEERHENLKFMLLWWKQEIGHCILSNLTKAIISEKIDLLAATTWKLKNGTIKNISPARVNRYIAAFSHACTIAVNEWEWLESNPFQKISKLREPRGRTRFLDDDERARLLTECKKSKAQYLYPVVILALSTGSRQSEILGLKWKDIDFARKCIILHKTKNKEKRVVPLSGHAYDLIKELSRVRRIDTDLVFPSPSDPKQHWDVRASWDFAVKKAAIPDFRFHDLRHSAASYLAMNGATLAEISEVLGHKTLAMVSSDVPIQVKHTMYAE</sequence>
<dbReference type="Proteomes" id="UP000595362">
    <property type="component" value="Chromosome"/>
</dbReference>
<dbReference type="InterPro" id="IPR011010">
    <property type="entry name" value="DNA_brk_join_enz"/>
</dbReference>
<accession>A0A7T5UGW8</accession>
<dbReference type="InterPro" id="IPR010998">
    <property type="entry name" value="Integrase_recombinase_N"/>
</dbReference>
<dbReference type="SUPFAM" id="SSF56349">
    <property type="entry name" value="DNA breaking-rejoining enzymes"/>
    <property type="match status" value="1"/>
</dbReference>
<dbReference type="Pfam" id="PF00589">
    <property type="entry name" value="Phage_integrase"/>
    <property type="match status" value="1"/>
</dbReference>
<organism evidence="5 6">
    <name type="scientific">Micavibrio aeruginosavorus</name>
    <dbReference type="NCBI Taxonomy" id="349221"/>
    <lineage>
        <taxon>Bacteria</taxon>
        <taxon>Pseudomonadati</taxon>
        <taxon>Bdellovibrionota</taxon>
        <taxon>Bdellovibrionia</taxon>
        <taxon>Bdellovibrionales</taxon>
        <taxon>Pseudobdellovibrionaceae</taxon>
        <taxon>Micavibrio</taxon>
    </lineage>
</organism>
<dbReference type="InterPro" id="IPR050090">
    <property type="entry name" value="Tyrosine_recombinase_XerCD"/>
</dbReference>
<dbReference type="InterPro" id="IPR002104">
    <property type="entry name" value="Integrase_catalytic"/>
</dbReference>
<evidence type="ECO:0000256" key="2">
    <source>
        <dbReference type="ARBA" id="ARBA00023125"/>
    </source>
</evidence>
<gene>
    <name evidence="5" type="ORF">HYS17_07520</name>
</gene>
<evidence type="ECO:0000256" key="1">
    <source>
        <dbReference type="ARBA" id="ARBA00008857"/>
    </source>
</evidence>
<dbReference type="Gene3D" id="1.10.150.130">
    <property type="match status" value="1"/>
</dbReference>
<proteinExistence type="inferred from homology"/>
<evidence type="ECO:0000313" key="6">
    <source>
        <dbReference type="Proteomes" id="UP000595362"/>
    </source>
</evidence>
<dbReference type="PANTHER" id="PTHR30349:SF64">
    <property type="entry name" value="PROPHAGE INTEGRASE INTD-RELATED"/>
    <property type="match status" value="1"/>
</dbReference>
<keyword evidence="3" id="KW-0233">DNA recombination</keyword>
<evidence type="ECO:0000256" key="3">
    <source>
        <dbReference type="ARBA" id="ARBA00023172"/>
    </source>
</evidence>
<protein>
    <submittedName>
        <fullName evidence="5">Site-specific integrase</fullName>
    </submittedName>
</protein>
<dbReference type="AlphaFoldDB" id="A0A7T5UGW8"/>
<evidence type="ECO:0000313" key="5">
    <source>
        <dbReference type="EMBL" id="QQG35391.1"/>
    </source>
</evidence>
<dbReference type="EMBL" id="CP066681">
    <property type="protein sequence ID" value="QQG35391.1"/>
    <property type="molecule type" value="Genomic_DNA"/>
</dbReference>
<dbReference type="GO" id="GO:0003677">
    <property type="term" value="F:DNA binding"/>
    <property type="evidence" value="ECO:0007669"/>
    <property type="project" value="UniProtKB-KW"/>
</dbReference>